<dbReference type="InterPro" id="IPR011712">
    <property type="entry name" value="Sig_transdc_His_kin_sub3_dim/P"/>
</dbReference>
<evidence type="ECO:0000259" key="12">
    <source>
        <dbReference type="Pfam" id="PF23539"/>
    </source>
</evidence>
<dbReference type="EMBL" id="CP035491">
    <property type="protein sequence ID" value="QAY74131.1"/>
    <property type="molecule type" value="Genomic_DNA"/>
</dbReference>
<dbReference type="CDD" id="cd16917">
    <property type="entry name" value="HATPase_UhpB-NarQ-NarX-like"/>
    <property type="match status" value="1"/>
</dbReference>
<dbReference type="InterPro" id="IPR055558">
    <property type="entry name" value="DUF7134"/>
</dbReference>
<feature type="compositionally biased region" description="Low complexity" evidence="9">
    <location>
        <begin position="1"/>
        <end position="10"/>
    </location>
</feature>
<evidence type="ECO:0000313" key="13">
    <source>
        <dbReference type="EMBL" id="QAY74131.1"/>
    </source>
</evidence>
<dbReference type="InterPro" id="IPR036890">
    <property type="entry name" value="HATPase_C_sf"/>
</dbReference>
<dbReference type="AlphaFoldDB" id="A0A4V0YHB5"/>
<keyword evidence="6 13" id="KW-0418">Kinase</keyword>
<sequence length="425" mass="44850">MTSPTATRAPAPTPPPTGGGGSLSRAGATRGKLVTDILLAALFSLVSLPFALLGNWVDLVALSLFGIALAVRRLSPGWALALAWIAALAQMIALRDLQLYDAAVLGVLYSTASHGGRLVKWLGLASAGVGAVIATLYLGLVKSIFGTYEGVPDNILQTLLVLGILFVGAIAVLVLAWVAGLLVRAVRDSREVRRREEVATRERELAQYRYVVEQERNRIARDMHDVVAHSLAVVIAQADGARFAASTRPETAIDALGTISGVARGALGDVRLLLAELRHAEGNAPQPVLDDLDELLGQLRNAGLDVRFSEDGERVPLGTGHQIAVYRIVQEALTNALRHGDTTLPVLVGFGWSASGVRIEVVNAMRADDSSESSGTRHGIPGMRERAQLTGGSLTADVGSDRRFHVVAVIPSIPAAPIAQPGRSL</sequence>
<keyword evidence="7" id="KW-0067">ATP-binding</keyword>
<dbReference type="KEGG" id="agf:ET445_13130"/>
<dbReference type="GO" id="GO:0000155">
    <property type="term" value="F:phosphorelay sensor kinase activity"/>
    <property type="evidence" value="ECO:0007669"/>
    <property type="project" value="InterPro"/>
</dbReference>
<dbReference type="EC" id="2.7.13.3" evidence="2"/>
<evidence type="ECO:0000256" key="3">
    <source>
        <dbReference type="ARBA" id="ARBA00022553"/>
    </source>
</evidence>
<evidence type="ECO:0000313" key="14">
    <source>
        <dbReference type="Proteomes" id="UP000291259"/>
    </source>
</evidence>
<feature type="region of interest" description="Disordered" evidence="9">
    <location>
        <begin position="1"/>
        <end position="26"/>
    </location>
</feature>
<dbReference type="Pfam" id="PF23539">
    <property type="entry name" value="DUF7134"/>
    <property type="match status" value="1"/>
</dbReference>
<keyword evidence="10" id="KW-1133">Transmembrane helix</keyword>
<dbReference type="OrthoDB" id="227596at2"/>
<comment type="catalytic activity">
    <reaction evidence="1">
        <text>ATP + protein L-histidine = ADP + protein N-phospho-L-histidine.</text>
        <dbReference type="EC" id="2.7.13.3"/>
    </reaction>
</comment>
<keyword evidence="5" id="KW-0547">Nucleotide-binding</keyword>
<keyword evidence="10" id="KW-0812">Transmembrane</keyword>
<keyword evidence="4" id="KW-0808">Transferase</keyword>
<evidence type="ECO:0000256" key="4">
    <source>
        <dbReference type="ARBA" id="ARBA00022679"/>
    </source>
</evidence>
<evidence type="ECO:0000259" key="11">
    <source>
        <dbReference type="Pfam" id="PF07730"/>
    </source>
</evidence>
<dbReference type="PANTHER" id="PTHR24421">
    <property type="entry name" value="NITRATE/NITRITE SENSOR PROTEIN NARX-RELATED"/>
    <property type="match status" value="1"/>
</dbReference>
<dbReference type="Gene3D" id="3.30.565.10">
    <property type="entry name" value="Histidine kinase-like ATPase, C-terminal domain"/>
    <property type="match status" value="1"/>
</dbReference>
<protein>
    <recommendedName>
        <fullName evidence="2">histidine kinase</fullName>
        <ecNumber evidence="2">2.7.13.3</ecNumber>
    </recommendedName>
</protein>
<feature type="transmembrane region" description="Helical" evidence="10">
    <location>
        <begin position="118"/>
        <end position="140"/>
    </location>
</feature>
<evidence type="ECO:0000256" key="7">
    <source>
        <dbReference type="ARBA" id="ARBA00022840"/>
    </source>
</evidence>
<dbReference type="Pfam" id="PF07730">
    <property type="entry name" value="HisKA_3"/>
    <property type="match status" value="1"/>
</dbReference>
<keyword evidence="8" id="KW-0902">Two-component regulatory system</keyword>
<feature type="domain" description="Signal transduction histidine kinase subgroup 3 dimerisation and phosphoacceptor" evidence="11">
    <location>
        <begin position="215"/>
        <end position="280"/>
    </location>
</feature>
<feature type="domain" description="DUF7134" evidence="12">
    <location>
        <begin position="30"/>
        <end position="185"/>
    </location>
</feature>
<organism evidence="13 14">
    <name type="scientific">Agromyces protaetiae</name>
    <dbReference type="NCBI Taxonomy" id="2509455"/>
    <lineage>
        <taxon>Bacteria</taxon>
        <taxon>Bacillati</taxon>
        <taxon>Actinomycetota</taxon>
        <taxon>Actinomycetes</taxon>
        <taxon>Micrococcales</taxon>
        <taxon>Microbacteriaceae</taxon>
        <taxon>Agromyces</taxon>
    </lineage>
</organism>
<evidence type="ECO:0000256" key="6">
    <source>
        <dbReference type="ARBA" id="ARBA00022777"/>
    </source>
</evidence>
<proteinExistence type="predicted"/>
<dbReference type="PANTHER" id="PTHR24421:SF10">
    <property type="entry name" value="NITRATE_NITRITE SENSOR PROTEIN NARQ"/>
    <property type="match status" value="1"/>
</dbReference>
<dbReference type="InterPro" id="IPR050482">
    <property type="entry name" value="Sensor_HK_TwoCompSys"/>
</dbReference>
<dbReference type="GO" id="GO:0046983">
    <property type="term" value="F:protein dimerization activity"/>
    <property type="evidence" value="ECO:0007669"/>
    <property type="project" value="InterPro"/>
</dbReference>
<gene>
    <name evidence="13" type="ORF">ET445_13130</name>
</gene>
<evidence type="ECO:0000256" key="5">
    <source>
        <dbReference type="ARBA" id="ARBA00022741"/>
    </source>
</evidence>
<reference evidence="13 14" key="1">
    <citation type="submission" date="2019-01" db="EMBL/GenBank/DDBJ databases">
        <title>Genome sequencing of strain FW100M-8.</title>
        <authorList>
            <person name="Heo J."/>
            <person name="Kim S.-J."/>
            <person name="Kim J.-S."/>
            <person name="Hong S.-B."/>
            <person name="Kwon S.-W."/>
        </authorList>
    </citation>
    <scope>NUCLEOTIDE SEQUENCE [LARGE SCALE GENOMIC DNA]</scope>
    <source>
        <strain evidence="13 14">FW100M-8</strain>
    </source>
</reference>
<accession>A0A4V0YHB5</accession>
<evidence type="ECO:0000256" key="1">
    <source>
        <dbReference type="ARBA" id="ARBA00000085"/>
    </source>
</evidence>
<dbReference type="SUPFAM" id="SSF55874">
    <property type="entry name" value="ATPase domain of HSP90 chaperone/DNA topoisomerase II/histidine kinase"/>
    <property type="match status" value="1"/>
</dbReference>
<evidence type="ECO:0000256" key="8">
    <source>
        <dbReference type="ARBA" id="ARBA00023012"/>
    </source>
</evidence>
<dbReference type="GO" id="GO:0016020">
    <property type="term" value="C:membrane"/>
    <property type="evidence" value="ECO:0007669"/>
    <property type="project" value="InterPro"/>
</dbReference>
<dbReference type="RefSeq" id="WP_129191678.1">
    <property type="nucleotide sequence ID" value="NZ_CP035491.1"/>
</dbReference>
<feature type="transmembrane region" description="Helical" evidence="10">
    <location>
        <begin position="160"/>
        <end position="186"/>
    </location>
</feature>
<feature type="transmembrane region" description="Helical" evidence="10">
    <location>
        <begin position="77"/>
        <end position="97"/>
    </location>
</feature>
<keyword evidence="14" id="KW-1185">Reference proteome</keyword>
<evidence type="ECO:0000256" key="10">
    <source>
        <dbReference type="SAM" id="Phobius"/>
    </source>
</evidence>
<keyword evidence="10" id="KW-0472">Membrane</keyword>
<name>A0A4V0YHB5_9MICO</name>
<dbReference type="Gene3D" id="1.20.5.1930">
    <property type="match status" value="1"/>
</dbReference>
<dbReference type="GO" id="GO:0005524">
    <property type="term" value="F:ATP binding"/>
    <property type="evidence" value="ECO:0007669"/>
    <property type="project" value="UniProtKB-KW"/>
</dbReference>
<keyword evidence="3" id="KW-0597">Phosphoprotein</keyword>
<evidence type="ECO:0000256" key="9">
    <source>
        <dbReference type="SAM" id="MobiDB-lite"/>
    </source>
</evidence>
<evidence type="ECO:0000256" key="2">
    <source>
        <dbReference type="ARBA" id="ARBA00012438"/>
    </source>
</evidence>
<dbReference type="Proteomes" id="UP000291259">
    <property type="component" value="Chromosome"/>
</dbReference>
<feature type="transmembrane region" description="Helical" evidence="10">
    <location>
        <begin position="33"/>
        <end position="57"/>
    </location>
</feature>